<name>A0A0D0PA88_PSEFL</name>
<reference evidence="2 3" key="1">
    <citation type="submission" date="2015-01" db="EMBL/GenBank/DDBJ databases">
        <title>Draft Genome Sequence of the Biocontrol and Plant Growth-Promoting Rhizobacteria (PGPR) Pseudomonas fluorescens UM270.</title>
        <authorList>
            <person name="Hernandez-Salmeron J.E."/>
            <person name="Santoyo G."/>
            <person name="Moreno-Hagelsieb G."/>
            <person name="Hernandez-Leon R."/>
        </authorList>
    </citation>
    <scope>NUCLEOTIDE SEQUENCE [LARGE SCALE GENOMIC DNA]</scope>
    <source>
        <strain evidence="2 3">UM270</strain>
    </source>
</reference>
<comment type="caution">
    <text evidence="2">The sequence shown here is derived from an EMBL/GenBank/DDBJ whole genome shotgun (WGS) entry which is preliminary data.</text>
</comment>
<dbReference type="EMBL" id="JXNZ01000088">
    <property type="protein sequence ID" value="KIQ59229.1"/>
    <property type="molecule type" value="Genomic_DNA"/>
</dbReference>
<evidence type="ECO:0000256" key="1">
    <source>
        <dbReference type="SAM" id="MobiDB-lite"/>
    </source>
</evidence>
<dbReference type="PATRIC" id="fig|294.124.peg.2423"/>
<gene>
    <name evidence="2" type="ORF">RL74_11755</name>
</gene>
<organism evidence="2 3">
    <name type="scientific">Pseudomonas fluorescens</name>
    <dbReference type="NCBI Taxonomy" id="294"/>
    <lineage>
        <taxon>Bacteria</taxon>
        <taxon>Pseudomonadati</taxon>
        <taxon>Pseudomonadota</taxon>
        <taxon>Gammaproteobacteria</taxon>
        <taxon>Pseudomonadales</taxon>
        <taxon>Pseudomonadaceae</taxon>
        <taxon>Pseudomonas</taxon>
    </lineage>
</organism>
<feature type="compositionally biased region" description="Polar residues" evidence="1">
    <location>
        <begin position="16"/>
        <end position="28"/>
    </location>
</feature>
<evidence type="ECO:0000313" key="3">
    <source>
        <dbReference type="Proteomes" id="UP000032101"/>
    </source>
</evidence>
<evidence type="ECO:0000313" key="2">
    <source>
        <dbReference type="EMBL" id="KIQ59229.1"/>
    </source>
</evidence>
<accession>A0A0D0PA88</accession>
<feature type="region of interest" description="Disordered" evidence="1">
    <location>
        <begin position="48"/>
        <end position="73"/>
    </location>
</feature>
<protein>
    <submittedName>
        <fullName evidence="2">Uncharacterized protein</fullName>
    </submittedName>
</protein>
<feature type="compositionally biased region" description="Basic and acidic residues" evidence="1">
    <location>
        <begin position="63"/>
        <end position="73"/>
    </location>
</feature>
<dbReference type="AlphaFoldDB" id="A0A0D0PA88"/>
<proteinExistence type="predicted"/>
<feature type="region of interest" description="Disordered" evidence="1">
    <location>
        <begin position="1"/>
        <end position="32"/>
    </location>
</feature>
<dbReference type="Proteomes" id="UP000032101">
    <property type="component" value="Unassembled WGS sequence"/>
</dbReference>
<sequence length="73" mass="8119">MLGFQTRLRDRPLASARTQESRTNQVSERATGFMGGFRQEVYAVPEQEPGHACRPCPWAVDGEQGKNDPLTKG</sequence>